<evidence type="ECO:0000313" key="2">
    <source>
        <dbReference type="EMBL" id="SSW64631.1"/>
    </source>
</evidence>
<accession>A0A446CA53</accession>
<feature type="transmembrane region" description="Helical" evidence="1">
    <location>
        <begin position="21"/>
        <end position="39"/>
    </location>
</feature>
<dbReference type="Proteomes" id="UP000289184">
    <property type="component" value="Unassembled WGS sequence"/>
</dbReference>
<feature type="transmembrane region" description="Helical" evidence="1">
    <location>
        <begin position="51"/>
        <end position="68"/>
    </location>
</feature>
<keyword evidence="1" id="KW-0472">Membrane</keyword>
<reference evidence="2 3" key="1">
    <citation type="submission" date="2018-07" db="EMBL/GenBank/DDBJ databases">
        <authorList>
            <person name="Peeters C."/>
        </authorList>
    </citation>
    <scope>NUCLEOTIDE SEQUENCE [LARGE SCALE GENOMIC DNA]</scope>
    <source>
        <strain evidence="2 3">LMG 3411</strain>
    </source>
</reference>
<feature type="transmembrane region" description="Helical" evidence="1">
    <location>
        <begin position="108"/>
        <end position="126"/>
    </location>
</feature>
<evidence type="ECO:0000313" key="3">
    <source>
        <dbReference type="Proteomes" id="UP000289184"/>
    </source>
</evidence>
<organism evidence="2 3">
    <name type="scientific">Achromobacter agilis</name>
    <dbReference type="NCBI Taxonomy" id="1353888"/>
    <lineage>
        <taxon>Bacteria</taxon>
        <taxon>Pseudomonadati</taxon>
        <taxon>Pseudomonadota</taxon>
        <taxon>Betaproteobacteria</taxon>
        <taxon>Burkholderiales</taxon>
        <taxon>Alcaligenaceae</taxon>
        <taxon>Achromobacter</taxon>
    </lineage>
</organism>
<dbReference type="AlphaFoldDB" id="A0A446CA53"/>
<dbReference type="OrthoDB" id="9151861at2"/>
<keyword evidence="3" id="KW-1185">Reference proteome</keyword>
<evidence type="ECO:0000256" key="1">
    <source>
        <dbReference type="SAM" id="Phobius"/>
    </source>
</evidence>
<sequence length="170" mass="19190">MRNDRSTITMYPLVWHWAGRALIYLILLLVPAFAIQWLVEQLPKNAQSTTAIVANVVALPLIYMAIYLGLRKIGARSQKFIYFVILLFIALGYAEGKRAFTTGQFQSWAGLVMSIFYVGAFSWIAFRGAKANRNDTIAAYDAAREEQISIQAEAILRAQQLQQQRTARGK</sequence>
<protein>
    <submittedName>
        <fullName evidence="2">Uncharacterized protein</fullName>
    </submittedName>
</protein>
<dbReference type="EMBL" id="UFQB01000005">
    <property type="protein sequence ID" value="SSW64631.1"/>
    <property type="molecule type" value="Genomic_DNA"/>
</dbReference>
<name>A0A446CA53_9BURK</name>
<gene>
    <name evidence="2" type="ORF">AGI3411_01731</name>
</gene>
<keyword evidence="1" id="KW-0812">Transmembrane</keyword>
<proteinExistence type="predicted"/>
<feature type="transmembrane region" description="Helical" evidence="1">
    <location>
        <begin position="80"/>
        <end position="96"/>
    </location>
</feature>
<keyword evidence="1" id="KW-1133">Transmembrane helix</keyword>